<name>A0A5C9A7N1_9GAMM</name>
<keyword evidence="3" id="KW-1185">Reference proteome</keyword>
<feature type="domain" description="Luciferase-like" evidence="1">
    <location>
        <begin position="10"/>
        <end position="309"/>
    </location>
</feature>
<evidence type="ECO:0000259" key="1">
    <source>
        <dbReference type="Pfam" id="PF00296"/>
    </source>
</evidence>
<dbReference type="InterPro" id="IPR050564">
    <property type="entry name" value="F420-G6PD/mer"/>
</dbReference>
<dbReference type="PANTHER" id="PTHR43244">
    <property type="match status" value="1"/>
</dbReference>
<dbReference type="CDD" id="cd01097">
    <property type="entry name" value="Tetrahydromethanopterin_reductase"/>
    <property type="match status" value="1"/>
</dbReference>
<proteinExistence type="predicted"/>
<keyword evidence="2" id="KW-0560">Oxidoreductase</keyword>
<dbReference type="GO" id="GO:0016705">
    <property type="term" value="F:oxidoreductase activity, acting on paired donors, with incorporation or reduction of molecular oxygen"/>
    <property type="evidence" value="ECO:0007669"/>
    <property type="project" value="InterPro"/>
</dbReference>
<dbReference type="EC" id="1.-.-.-" evidence="2"/>
<protein>
    <submittedName>
        <fullName evidence="2">TIGR03617 family F420-dependent LLM class oxidoreductase</fullName>
        <ecNumber evidence="2">1.-.-.-</ecNumber>
    </submittedName>
</protein>
<dbReference type="Pfam" id="PF00296">
    <property type="entry name" value="Bac_luciferase"/>
    <property type="match status" value="1"/>
</dbReference>
<dbReference type="InterPro" id="IPR011251">
    <property type="entry name" value="Luciferase-like_dom"/>
</dbReference>
<dbReference type="Gene3D" id="3.20.20.30">
    <property type="entry name" value="Luciferase-like domain"/>
    <property type="match status" value="1"/>
</dbReference>
<gene>
    <name evidence="2" type="ORF">FV139_07315</name>
</gene>
<dbReference type="SUPFAM" id="SSF51679">
    <property type="entry name" value="Bacterial luciferase-like"/>
    <property type="match status" value="1"/>
</dbReference>
<organism evidence="2 3">
    <name type="scientific">Parahaliea maris</name>
    <dbReference type="NCBI Taxonomy" id="2716870"/>
    <lineage>
        <taxon>Bacteria</taxon>
        <taxon>Pseudomonadati</taxon>
        <taxon>Pseudomonadota</taxon>
        <taxon>Gammaproteobacteria</taxon>
        <taxon>Cellvibrionales</taxon>
        <taxon>Halieaceae</taxon>
        <taxon>Parahaliea</taxon>
    </lineage>
</organism>
<sequence>MKIDGPLYSQLENVAAEAARMADLGYDGLYTLEGSSDPFLPLVLAAQQAPGLDIATGIAVAFPRNPLHLAYQAWDLQRYSGGHFLLGLGSQVRAHIEKRFGVDFDPPAPRMRDYILALRAIFRCWQHAAPLDYQGRFFRHTLMTPMFNPGPNPHGMPPVLLGALGPRMTEVAGEVADGLIVHPFNNPPFLEQQALPAVARGLERTRRHREDFILQINAVVITGDSDAAIRAARDSVRGLLGFYASTPAYRPPMDAIGKGHLQPELNRLSKAGEWDALAEYIDDEFLAAFAVEGPPESIAGQLIERYGGMADRLALYIPYQAPDNVWRRIITDLKHAGSGGDRICHKR</sequence>
<dbReference type="InterPro" id="IPR019919">
    <property type="entry name" value="Lucif-like_OxRdtase_MSMEG_2256"/>
</dbReference>
<comment type="caution">
    <text evidence="2">The sequence shown here is derived from an EMBL/GenBank/DDBJ whole genome shotgun (WGS) entry which is preliminary data.</text>
</comment>
<evidence type="ECO:0000313" key="2">
    <source>
        <dbReference type="EMBL" id="TXS95670.1"/>
    </source>
</evidence>
<dbReference type="EMBL" id="VRZA01000002">
    <property type="protein sequence ID" value="TXS95670.1"/>
    <property type="molecule type" value="Genomic_DNA"/>
</dbReference>
<evidence type="ECO:0000313" key="3">
    <source>
        <dbReference type="Proteomes" id="UP000321039"/>
    </source>
</evidence>
<accession>A0A5C9A7N1</accession>
<dbReference type="InterPro" id="IPR036661">
    <property type="entry name" value="Luciferase-like_sf"/>
</dbReference>
<dbReference type="AlphaFoldDB" id="A0A5C9A7N1"/>
<dbReference type="NCBIfam" id="TIGR03617">
    <property type="entry name" value="F420_MSMEG_2256"/>
    <property type="match status" value="1"/>
</dbReference>
<dbReference type="Proteomes" id="UP000321039">
    <property type="component" value="Unassembled WGS sequence"/>
</dbReference>
<reference evidence="2 3" key="1">
    <citation type="submission" date="2019-08" db="EMBL/GenBank/DDBJ databases">
        <title>Parahaliea maris sp. nov., isolated from the surface seawater.</title>
        <authorList>
            <person name="Liu Y."/>
        </authorList>
    </citation>
    <scope>NUCLEOTIDE SEQUENCE [LARGE SCALE GENOMIC DNA]</scope>
    <source>
        <strain evidence="2 3">HSLHS9</strain>
    </source>
</reference>
<dbReference type="PANTHER" id="PTHR43244:SF2">
    <property type="entry name" value="CONSERVED HYPOTHETICAL ALANINE AND PROLINE-RICH PROTEIN"/>
    <property type="match status" value="1"/>
</dbReference>
<dbReference type="RefSeq" id="WP_148067591.1">
    <property type="nucleotide sequence ID" value="NZ_VRZA01000002.1"/>
</dbReference>